<proteinExistence type="predicted"/>
<dbReference type="AlphaFoldDB" id="A0A4Q9KWE1"/>
<name>A0A4Q9KWE1_9MICR</name>
<protein>
    <submittedName>
        <fullName evidence="1">Uncharacterized protein</fullName>
    </submittedName>
</protein>
<evidence type="ECO:0000313" key="1">
    <source>
        <dbReference type="EMBL" id="TBT98409.1"/>
    </source>
</evidence>
<evidence type="ECO:0000313" key="2">
    <source>
        <dbReference type="Proteomes" id="UP000293045"/>
    </source>
</evidence>
<accession>A0A4Q9KWE1</accession>
<dbReference type="Proteomes" id="UP000293045">
    <property type="component" value="Unassembled WGS sequence"/>
</dbReference>
<dbReference type="EMBL" id="PIXR01002444">
    <property type="protein sequence ID" value="TBT98409.1"/>
    <property type="molecule type" value="Genomic_DNA"/>
</dbReference>
<organism evidence="1 2">
    <name type="scientific">Hamiltosporidium magnivora</name>
    <dbReference type="NCBI Taxonomy" id="148818"/>
    <lineage>
        <taxon>Eukaryota</taxon>
        <taxon>Fungi</taxon>
        <taxon>Fungi incertae sedis</taxon>
        <taxon>Microsporidia</taxon>
        <taxon>Dubosqiidae</taxon>
        <taxon>Hamiltosporidium</taxon>
    </lineage>
</organism>
<comment type="caution">
    <text evidence="1">The sequence shown here is derived from an EMBL/GenBank/DDBJ whole genome shotgun (WGS) entry which is preliminary data.</text>
</comment>
<gene>
    <name evidence="1" type="ORF">CWI39_2444p0010</name>
</gene>
<sequence length="95" mass="10492">MGGDKYNSSNIKGGVIVYIIKIKGVNYNSCKNNRVLNINSSKIKGDKYIDSKITGIKGVSNTYKYNRVGDIVYSIKIKGVKYNSSKIKGVNYNSS</sequence>
<reference evidence="1 2" key="1">
    <citation type="submission" date="2017-12" db="EMBL/GenBank/DDBJ databases">
        <authorList>
            <person name="Pombert J.-F."/>
            <person name="Haag K.L."/>
            <person name="Ebert D."/>
        </authorList>
    </citation>
    <scope>NUCLEOTIDE SEQUENCE [LARGE SCALE GENOMIC DNA]</scope>
    <source>
        <strain evidence="1">IL-BN-2</strain>
    </source>
</reference>
<dbReference type="VEuPathDB" id="MicrosporidiaDB:CWI39_2444p0010"/>